<name>A0A0A6XZ36_9BACI</name>
<dbReference type="STRING" id="363870.NG54_09695"/>
<evidence type="ECO:0000256" key="10">
    <source>
        <dbReference type="ARBA" id="ARBA00023004"/>
    </source>
</evidence>
<dbReference type="GO" id="GO:0019646">
    <property type="term" value="P:aerobic electron transport chain"/>
    <property type="evidence" value="ECO:0007669"/>
    <property type="project" value="TreeGrafter"/>
</dbReference>
<dbReference type="InterPro" id="IPR003317">
    <property type="entry name" value="Cyt-d_oxidase_su2"/>
</dbReference>
<comment type="caution">
    <text evidence="13">The sequence shown here is derived from an EMBL/GenBank/DDBJ whole genome shotgun (WGS) entry which is preliminary data.</text>
</comment>
<keyword evidence="10" id="KW-0408">Iron</keyword>
<sequence>MIRLIGRRITLSLNELWFLLISVLFVGFFFLEGYDYGVGMATRFLAKNEVERRVLINTIGPFWDSNEVWMITAGGAMFAAFPNWYATLFSGFYVPLVLMLLLLIARGTAFEFRGKVGNSNWRNTWDWLIFLASLLVPLLWGVVFSAIVHGLPIDHNMNMDAAFSSYLNMYTILGGLAITLLCFFHGLVFICLRTVGDLQRRARQMAKKVIGILAIFLIAFVIATYFSTDLFSVRGGLLVPIYALVVIFLALSGYFLAKKRDGWAFGMNAAVIALTIASLFVGLFPRVMISNIKSAYDLTIYNAASGSYSLTVMSIVAVTLLPFVLGYTIWSYIVFRKRVHKDQHLEY</sequence>
<gene>
    <name evidence="13" type="ORF">NG54_09695</name>
</gene>
<keyword evidence="7" id="KW-0479">Metal-binding</keyword>
<evidence type="ECO:0000256" key="6">
    <source>
        <dbReference type="ARBA" id="ARBA00022692"/>
    </source>
</evidence>
<feature type="transmembrane region" description="Helical" evidence="12">
    <location>
        <begin position="167"/>
        <end position="188"/>
    </location>
</feature>
<dbReference type="GO" id="GO:0016682">
    <property type="term" value="F:oxidoreductase activity, acting on diphenols and related substances as donors, oxygen as acceptor"/>
    <property type="evidence" value="ECO:0007669"/>
    <property type="project" value="TreeGrafter"/>
</dbReference>
<dbReference type="GO" id="GO:0070069">
    <property type="term" value="C:cytochrome complex"/>
    <property type="evidence" value="ECO:0007669"/>
    <property type="project" value="TreeGrafter"/>
</dbReference>
<dbReference type="GO" id="GO:0046872">
    <property type="term" value="F:metal ion binding"/>
    <property type="evidence" value="ECO:0007669"/>
    <property type="project" value="UniProtKB-KW"/>
</dbReference>
<dbReference type="EMBL" id="JRUN01000025">
    <property type="protein sequence ID" value="KHD85367.1"/>
    <property type="molecule type" value="Genomic_DNA"/>
</dbReference>
<feature type="transmembrane region" description="Helical" evidence="12">
    <location>
        <begin position="239"/>
        <end position="257"/>
    </location>
</feature>
<evidence type="ECO:0000256" key="9">
    <source>
        <dbReference type="ARBA" id="ARBA00022989"/>
    </source>
</evidence>
<dbReference type="PIRSF" id="PIRSF000267">
    <property type="entry name" value="Cyt_oxidse_sub2"/>
    <property type="match status" value="1"/>
</dbReference>
<keyword evidence="11 12" id="KW-0472">Membrane</keyword>
<organism evidence="13 14">
    <name type="scientific">Heyndrickxia ginsengihumi</name>
    <dbReference type="NCBI Taxonomy" id="363870"/>
    <lineage>
        <taxon>Bacteria</taxon>
        <taxon>Bacillati</taxon>
        <taxon>Bacillota</taxon>
        <taxon>Bacilli</taxon>
        <taxon>Bacillales</taxon>
        <taxon>Bacillaceae</taxon>
        <taxon>Heyndrickxia</taxon>
    </lineage>
</organism>
<feature type="transmembrane region" description="Helical" evidence="12">
    <location>
        <begin position="12"/>
        <end position="31"/>
    </location>
</feature>
<evidence type="ECO:0000256" key="12">
    <source>
        <dbReference type="SAM" id="Phobius"/>
    </source>
</evidence>
<evidence type="ECO:0000313" key="13">
    <source>
        <dbReference type="EMBL" id="KHD85367.1"/>
    </source>
</evidence>
<feature type="transmembrane region" description="Helical" evidence="12">
    <location>
        <begin position="209"/>
        <end position="227"/>
    </location>
</feature>
<proteinExistence type="inferred from homology"/>
<dbReference type="Pfam" id="PF02322">
    <property type="entry name" value="Cyt_bd_oxida_II"/>
    <property type="match status" value="1"/>
</dbReference>
<evidence type="ECO:0000256" key="4">
    <source>
        <dbReference type="ARBA" id="ARBA00022475"/>
    </source>
</evidence>
<evidence type="ECO:0000256" key="3">
    <source>
        <dbReference type="ARBA" id="ARBA00022448"/>
    </source>
</evidence>
<protein>
    <submittedName>
        <fullName evidence="13">Cytochrome d ubiquinol oxidase subunit 2</fullName>
    </submittedName>
</protein>
<feature type="transmembrane region" description="Helical" evidence="12">
    <location>
        <begin position="84"/>
        <end position="104"/>
    </location>
</feature>
<dbReference type="Proteomes" id="UP000030588">
    <property type="component" value="Unassembled WGS sequence"/>
</dbReference>
<evidence type="ECO:0000313" key="14">
    <source>
        <dbReference type="Proteomes" id="UP000030588"/>
    </source>
</evidence>
<dbReference type="NCBIfam" id="TIGR00203">
    <property type="entry name" value="cydB"/>
    <property type="match status" value="1"/>
</dbReference>
<evidence type="ECO:0000256" key="8">
    <source>
        <dbReference type="ARBA" id="ARBA00022982"/>
    </source>
</evidence>
<keyword evidence="8" id="KW-0249">Electron transport</keyword>
<dbReference type="AlphaFoldDB" id="A0A0A6XZ36"/>
<feature type="transmembrane region" description="Helical" evidence="12">
    <location>
        <begin position="125"/>
        <end position="147"/>
    </location>
</feature>
<feature type="transmembrane region" description="Helical" evidence="12">
    <location>
        <begin position="269"/>
        <end position="288"/>
    </location>
</feature>
<accession>A0A0A6XZ36</accession>
<dbReference type="GO" id="GO:0009055">
    <property type="term" value="F:electron transfer activity"/>
    <property type="evidence" value="ECO:0007669"/>
    <property type="project" value="TreeGrafter"/>
</dbReference>
<keyword evidence="5" id="KW-0349">Heme</keyword>
<keyword evidence="4" id="KW-1003">Cell membrane</keyword>
<keyword evidence="6 12" id="KW-0812">Transmembrane</keyword>
<evidence type="ECO:0000256" key="2">
    <source>
        <dbReference type="ARBA" id="ARBA00007543"/>
    </source>
</evidence>
<dbReference type="PANTHER" id="PTHR43141">
    <property type="entry name" value="CYTOCHROME BD2 SUBUNIT II"/>
    <property type="match status" value="1"/>
</dbReference>
<evidence type="ECO:0000256" key="7">
    <source>
        <dbReference type="ARBA" id="ARBA00022723"/>
    </source>
</evidence>
<evidence type="ECO:0000256" key="1">
    <source>
        <dbReference type="ARBA" id="ARBA00004651"/>
    </source>
</evidence>
<comment type="subcellular location">
    <subcellularLocation>
        <location evidence="1">Cell membrane</location>
        <topology evidence="1">Multi-pass membrane protein</topology>
    </subcellularLocation>
</comment>
<dbReference type="PANTHER" id="PTHR43141:SF5">
    <property type="entry name" value="CYTOCHROME BD-I UBIQUINOL OXIDASE SUBUNIT 2"/>
    <property type="match status" value="1"/>
</dbReference>
<dbReference type="GO" id="GO:0005886">
    <property type="term" value="C:plasma membrane"/>
    <property type="evidence" value="ECO:0007669"/>
    <property type="project" value="UniProtKB-SubCell"/>
</dbReference>
<dbReference type="RefSeq" id="WP_035348700.1">
    <property type="nucleotide sequence ID" value="NZ_JAMAUG010000022.1"/>
</dbReference>
<comment type="similarity">
    <text evidence="2">Belongs to the cytochrome ubiquinol oxidase subunit 2 family.</text>
</comment>
<reference evidence="13 14" key="1">
    <citation type="submission" date="2014-10" db="EMBL/GenBank/DDBJ databases">
        <title>Draft genome of phytase producing Bacillus ginsengihumi strain M2.11.</title>
        <authorList>
            <person name="Toymentseva A."/>
            <person name="Boulygina E.A."/>
            <person name="Kazakov S.V."/>
            <person name="Kayumov I."/>
            <person name="Suleimanova A.D."/>
            <person name="Mardanova A.M."/>
            <person name="Maria S.N."/>
            <person name="Sergey M.Y."/>
            <person name="Sharipova M.R."/>
        </authorList>
    </citation>
    <scope>NUCLEOTIDE SEQUENCE [LARGE SCALE GENOMIC DNA]</scope>
    <source>
        <strain evidence="13 14">M2.11</strain>
    </source>
</reference>
<keyword evidence="3" id="KW-0813">Transport</keyword>
<evidence type="ECO:0000256" key="11">
    <source>
        <dbReference type="ARBA" id="ARBA00023136"/>
    </source>
</evidence>
<feature type="transmembrane region" description="Helical" evidence="12">
    <location>
        <begin position="308"/>
        <end position="335"/>
    </location>
</feature>
<keyword evidence="9 12" id="KW-1133">Transmembrane helix</keyword>
<evidence type="ECO:0000256" key="5">
    <source>
        <dbReference type="ARBA" id="ARBA00022617"/>
    </source>
</evidence>